<evidence type="ECO:0000256" key="7">
    <source>
        <dbReference type="ARBA" id="ARBA00023136"/>
    </source>
</evidence>
<dbReference type="GO" id="GO:0015199">
    <property type="term" value="F:amino-acid betaine transmembrane transporter activity"/>
    <property type="evidence" value="ECO:0007669"/>
    <property type="project" value="TreeGrafter"/>
</dbReference>
<evidence type="ECO:0000313" key="11">
    <source>
        <dbReference type="EMBL" id="STZ43541.1"/>
    </source>
</evidence>
<evidence type="ECO:0000256" key="2">
    <source>
        <dbReference type="ARBA" id="ARBA00007822"/>
    </source>
</evidence>
<dbReference type="EMBL" id="UGQM01000001">
    <property type="protein sequence ID" value="STZ43541.1"/>
    <property type="molecule type" value="Genomic_DNA"/>
</dbReference>
<feature type="transmembrane region" description="Helical" evidence="10">
    <location>
        <begin position="56"/>
        <end position="75"/>
    </location>
</feature>
<dbReference type="PANTHER" id="PTHR30561">
    <property type="entry name" value="SMR FAMILY PROTON-DEPENDENT DRUG EFFLUX TRANSPORTER SUGE"/>
    <property type="match status" value="1"/>
</dbReference>
<organism evidence="11 12">
    <name type="scientific">Mycolicibacterium gilvum</name>
    <dbReference type="NCBI Taxonomy" id="1804"/>
    <lineage>
        <taxon>Bacteria</taxon>
        <taxon>Bacillati</taxon>
        <taxon>Actinomycetota</taxon>
        <taxon>Actinomycetes</taxon>
        <taxon>Mycobacteriales</taxon>
        <taxon>Mycobacteriaceae</taxon>
        <taxon>Mycolicibacterium</taxon>
    </lineage>
</organism>
<dbReference type="Proteomes" id="UP000254291">
    <property type="component" value="Unassembled WGS sequence"/>
</dbReference>
<keyword evidence="8" id="KW-0046">Antibiotic resistance</keyword>
<dbReference type="Gene3D" id="1.10.3730.20">
    <property type="match status" value="1"/>
</dbReference>
<gene>
    <name evidence="11" type="primary">qacC</name>
    <name evidence="11" type="ORF">NCTC10742_02767</name>
</gene>
<proteinExistence type="inferred from homology"/>
<evidence type="ECO:0000313" key="12">
    <source>
        <dbReference type="Proteomes" id="UP000254291"/>
    </source>
</evidence>
<evidence type="ECO:0000256" key="4">
    <source>
        <dbReference type="ARBA" id="ARBA00022475"/>
    </source>
</evidence>
<comment type="subcellular location">
    <subcellularLocation>
        <location evidence="1 9">Cell membrane</location>
        <topology evidence="1 9">Multi-pass membrane protein</topology>
    </subcellularLocation>
</comment>
<evidence type="ECO:0000256" key="3">
    <source>
        <dbReference type="ARBA" id="ARBA00022448"/>
    </source>
</evidence>
<keyword evidence="5 9" id="KW-0812">Transmembrane</keyword>
<dbReference type="GO" id="GO:0005886">
    <property type="term" value="C:plasma membrane"/>
    <property type="evidence" value="ECO:0007669"/>
    <property type="project" value="UniProtKB-SubCell"/>
</dbReference>
<dbReference type="GO" id="GO:0015220">
    <property type="term" value="F:choline transmembrane transporter activity"/>
    <property type="evidence" value="ECO:0007669"/>
    <property type="project" value="TreeGrafter"/>
</dbReference>
<keyword evidence="7 10" id="KW-0472">Membrane</keyword>
<dbReference type="SUPFAM" id="SSF103481">
    <property type="entry name" value="Multidrug resistance efflux transporter EmrE"/>
    <property type="match status" value="1"/>
</dbReference>
<comment type="similarity">
    <text evidence="2">Belongs to the drug/metabolite transporter (DMT) superfamily. Small multidrug resistance (SMR) (TC 2.A.7.1) family. Mmr subfamily.</text>
</comment>
<dbReference type="AlphaFoldDB" id="A0A378SLP6"/>
<dbReference type="InterPro" id="IPR037185">
    <property type="entry name" value="EmrE-like"/>
</dbReference>
<dbReference type="PANTHER" id="PTHR30561:SF1">
    <property type="entry name" value="MULTIDRUG TRANSPORTER EMRE"/>
    <property type="match status" value="1"/>
</dbReference>
<reference evidence="11 12" key="1">
    <citation type="submission" date="2018-06" db="EMBL/GenBank/DDBJ databases">
        <authorList>
            <consortium name="Pathogen Informatics"/>
            <person name="Doyle S."/>
        </authorList>
    </citation>
    <scope>NUCLEOTIDE SEQUENCE [LARGE SCALE GENOMIC DNA]</scope>
    <source>
        <strain evidence="11 12">NCTC10742</strain>
    </source>
</reference>
<dbReference type="GO" id="GO:0031460">
    <property type="term" value="P:glycine betaine transport"/>
    <property type="evidence" value="ECO:0007669"/>
    <property type="project" value="TreeGrafter"/>
</dbReference>
<evidence type="ECO:0000256" key="9">
    <source>
        <dbReference type="RuleBase" id="RU003942"/>
    </source>
</evidence>
<evidence type="ECO:0000256" key="8">
    <source>
        <dbReference type="ARBA" id="ARBA00023251"/>
    </source>
</evidence>
<feature type="transmembrane region" description="Helical" evidence="10">
    <location>
        <begin position="6"/>
        <end position="24"/>
    </location>
</feature>
<name>A0A378SLP6_9MYCO</name>
<dbReference type="GO" id="GO:0015297">
    <property type="term" value="F:antiporter activity"/>
    <property type="evidence" value="ECO:0007669"/>
    <property type="project" value="TreeGrafter"/>
</dbReference>
<accession>A0A378SLP6</accession>
<feature type="transmembrane region" description="Helical" evidence="10">
    <location>
        <begin position="87"/>
        <end position="105"/>
    </location>
</feature>
<feature type="transmembrane region" description="Helical" evidence="10">
    <location>
        <begin position="31"/>
        <end position="50"/>
    </location>
</feature>
<dbReference type="RefSeq" id="WP_011894411.1">
    <property type="nucleotide sequence ID" value="NZ_JACKST010000104.1"/>
</dbReference>
<keyword evidence="4" id="KW-1003">Cell membrane</keyword>
<evidence type="ECO:0000256" key="5">
    <source>
        <dbReference type="ARBA" id="ARBA00022692"/>
    </source>
</evidence>
<keyword evidence="3" id="KW-0813">Transport</keyword>
<dbReference type="GO" id="GO:0046677">
    <property type="term" value="P:response to antibiotic"/>
    <property type="evidence" value="ECO:0007669"/>
    <property type="project" value="UniProtKB-KW"/>
</dbReference>
<sequence length="107" mass="11264">MIEYVLLIAAIGCEVSATLALRVAARGRTSFYGIVLIGYVAAFTLLWASLRHGMPLGVAYGIWAAAGVALTAAFSRLLFDEPLTRKMLGGIALIMVGVLLVEIGASH</sequence>
<dbReference type="InterPro" id="IPR045324">
    <property type="entry name" value="Small_multidrug_res"/>
</dbReference>
<dbReference type="InterPro" id="IPR000390">
    <property type="entry name" value="Small_drug/metabolite_transptr"/>
</dbReference>
<dbReference type="Pfam" id="PF00893">
    <property type="entry name" value="Multi_Drug_Res"/>
    <property type="match status" value="1"/>
</dbReference>
<keyword evidence="6 10" id="KW-1133">Transmembrane helix</keyword>
<evidence type="ECO:0000256" key="10">
    <source>
        <dbReference type="SAM" id="Phobius"/>
    </source>
</evidence>
<evidence type="ECO:0000256" key="1">
    <source>
        <dbReference type="ARBA" id="ARBA00004651"/>
    </source>
</evidence>
<evidence type="ECO:0000256" key="6">
    <source>
        <dbReference type="ARBA" id="ARBA00022989"/>
    </source>
</evidence>
<protein>
    <submittedName>
        <fullName evidence="11">Small multidrug resistance protein</fullName>
    </submittedName>
</protein>